<evidence type="ECO:0000256" key="1">
    <source>
        <dbReference type="SAM" id="Phobius"/>
    </source>
</evidence>
<dbReference type="InterPro" id="IPR006750">
    <property type="entry name" value="YdcZ"/>
</dbReference>
<dbReference type="OrthoDB" id="9097160at2"/>
<name>A0A5S9Q9J4_9GAMM</name>
<organism evidence="2 4">
    <name type="scientific">Zhongshania aliphaticivorans</name>
    <dbReference type="NCBI Taxonomy" id="1470434"/>
    <lineage>
        <taxon>Bacteria</taxon>
        <taxon>Pseudomonadati</taxon>
        <taxon>Pseudomonadota</taxon>
        <taxon>Gammaproteobacteria</taxon>
        <taxon>Cellvibrionales</taxon>
        <taxon>Spongiibacteraceae</taxon>
        <taxon>Zhongshania</taxon>
    </lineage>
</organism>
<dbReference type="GO" id="GO:0005886">
    <property type="term" value="C:plasma membrane"/>
    <property type="evidence" value="ECO:0007669"/>
    <property type="project" value="TreeGrafter"/>
</dbReference>
<keyword evidence="1" id="KW-0812">Transmembrane</keyword>
<evidence type="ECO:0000313" key="5">
    <source>
        <dbReference type="Proteomes" id="UP000439591"/>
    </source>
</evidence>
<feature type="transmembrane region" description="Helical" evidence="1">
    <location>
        <begin position="35"/>
        <end position="55"/>
    </location>
</feature>
<protein>
    <recommendedName>
        <fullName evidence="6">DMT family transporter</fullName>
    </recommendedName>
</protein>
<feature type="transmembrane region" description="Helical" evidence="1">
    <location>
        <begin position="6"/>
        <end position="28"/>
    </location>
</feature>
<keyword evidence="1" id="KW-1133">Transmembrane helix</keyword>
<evidence type="ECO:0000313" key="3">
    <source>
        <dbReference type="EMBL" id="CAA0123008.1"/>
    </source>
</evidence>
<reference evidence="4 5" key="1">
    <citation type="submission" date="2019-11" db="EMBL/GenBank/DDBJ databases">
        <authorList>
            <person name="Holert J."/>
        </authorList>
    </citation>
    <scope>NUCLEOTIDE SEQUENCE [LARGE SCALE GENOMIC DNA]</scope>
    <source>
        <strain evidence="3">BC3_2A</strain>
        <strain evidence="2">SB11_1A</strain>
    </source>
</reference>
<keyword evidence="1" id="KW-0472">Membrane</keyword>
<keyword evidence="4" id="KW-1185">Reference proteome</keyword>
<dbReference type="Proteomes" id="UP000439591">
    <property type="component" value="Unassembled WGS sequence"/>
</dbReference>
<dbReference type="Proteomes" id="UP000435877">
    <property type="component" value="Unassembled WGS sequence"/>
</dbReference>
<feature type="transmembrane region" description="Helical" evidence="1">
    <location>
        <begin position="75"/>
        <end position="93"/>
    </location>
</feature>
<gene>
    <name evidence="2" type="ORF">IHBHHGIJ_03597</name>
    <name evidence="3" type="ORF">KFEGEMFD_04029</name>
</gene>
<sequence length="148" mass="15753">MREGLLFPMIALLIGACIPVQASLNAALSKSWGNVYYPTLVLFTVALLCIGFVVVAKGIRPPNFAAVSSAPSYGYMAGLILVSNILLITYLAPGMGMGNAIFYIVTGQIVAAVIIDHFGMFGVSKIHLSWHRVSGVMLMVLGLSLARH</sequence>
<evidence type="ECO:0000313" key="2">
    <source>
        <dbReference type="EMBL" id="CAA0114729.1"/>
    </source>
</evidence>
<dbReference type="PANTHER" id="PTHR34821">
    <property type="entry name" value="INNER MEMBRANE PROTEIN YDCZ"/>
    <property type="match status" value="1"/>
</dbReference>
<dbReference type="EMBL" id="CACSIM010000009">
    <property type="protein sequence ID" value="CAA0123008.1"/>
    <property type="molecule type" value="Genomic_DNA"/>
</dbReference>
<dbReference type="AlphaFoldDB" id="A0A5S9Q9J4"/>
<proteinExistence type="predicted"/>
<dbReference type="Pfam" id="PF04657">
    <property type="entry name" value="DMT_YdcZ"/>
    <property type="match status" value="1"/>
</dbReference>
<accession>A0A5S9Q9J4</accession>
<evidence type="ECO:0000313" key="4">
    <source>
        <dbReference type="Proteomes" id="UP000435877"/>
    </source>
</evidence>
<dbReference type="EMBL" id="CACSIK010000005">
    <property type="protein sequence ID" value="CAA0114729.1"/>
    <property type="molecule type" value="Genomic_DNA"/>
</dbReference>
<evidence type="ECO:0008006" key="6">
    <source>
        <dbReference type="Google" id="ProtNLM"/>
    </source>
</evidence>
<dbReference type="PANTHER" id="PTHR34821:SF2">
    <property type="entry name" value="INNER MEMBRANE PROTEIN YDCZ"/>
    <property type="match status" value="1"/>
</dbReference>
<dbReference type="PROSITE" id="PS51257">
    <property type="entry name" value="PROKAR_LIPOPROTEIN"/>
    <property type="match status" value="1"/>
</dbReference>
<feature type="transmembrane region" description="Helical" evidence="1">
    <location>
        <begin position="100"/>
        <end position="123"/>
    </location>
</feature>
<dbReference type="RefSeq" id="WP_159270369.1">
    <property type="nucleotide sequence ID" value="NZ_CACSIK010000005.1"/>
</dbReference>